<dbReference type="RefSeq" id="XP_064770516.1">
    <property type="nucleotide sequence ID" value="XM_064911481.1"/>
</dbReference>
<keyword evidence="7" id="KW-1185">Reference proteome</keyword>
<evidence type="ECO:0000313" key="6">
    <source>
        <dbReference type="EMBL" id="KAK7207483.1"/>
    </source>
</evidence>
<protein>
    <recommendedName>
        <fullName evidence="5">Ribosomal protein/NADH dehydrogenase domain-containing protein</fullName>
    </recommendedName>
</protein>
<sequence length="140" mass="15882">MSSRITRQIAHLKKIALGKAAVEVPKMTSLSLEFKIRNSHGHMGARKFWKEHLPSLQFHNPEVPMTVKLIPEPASEKEAMRAPSVLRAEFSNRAPVVIDMKNRQSEEILAEFIEASQSKPVKLQTFPVGEFAKIKLNKIR</sequence>
<evidence type="ECO:0000259" key="5">
    <source>
        <dbReference type="SMART" id="SM00916"/>
    </source>
</evidence>
<evidence type="ECO:0000256" key="1">
    <source>
        <dbReference type="ARBA" id="ARBA00004173"/>
    </source>
</evidence>
<dbReference type="InterPro" id="IPR036249">
    <property type="entry name" value="Thioredoxin-like_sf"/>
</dbReference>
<dbReference type="Proteomes" id="UP001498771">
    <property type="component" value="Unassembled WGS sequence"/>
</dbReference>
<comment type="subcellular location">
    <subcellularLocation>
        <location evidence="1">Mitochondrion</location>
    </subcellularLocation>
</comment>
<evidence type="ECO:0000313" key="7">
    <source>
        <dbReference type="Proteomes" id="UP001498771"/>
    </source>
</evidence>
<dbReference type="SUPFAM" id="SSF52833">
    <property type="entry name" value="Thioredoxin-like"/>
    <property type="match status" value="1"/>
</dbReference>
<reference evidence="6 7" key="1">
    <citation type="submission" date="2024-03" db="EMBL/GenBank/DDBJ databases">
        <title>Genome-scale model development and genomic sequencing of the oleaginous clade Lipomyces.</title>
        <authorList>
            <consortium name="Lawrence Berkeley National Laboratory"/>
            <person name="Czajka J.J."/>
            <person name="Han Y."/>
            <person name="Kim J."/>
            <person name="Mondo S.J."/>
            <person name="Hofstad B.A."/>
            <person name="Robles A."/>
            <person name="Haridas S."/>
            <person name="Riley R."/>
            <person name="LaButti K."/>
            <person name="Pangilinan J."/>
            <person name="Andreopoulos W."/>
            <person name="Lipzen A."/>
            <person name="Yan J."/>
            <person name="Wang M."/>
            <person name="Ng V."/>
            <person name="Grigoriev I.V."/>
            <person name="Spatafora J.W."/>
            <person name="Magnuson J.K."/>
            <person name="Baker S.E."/>
            <person name="Pomraning K.R."/>
        </authorList>
    </citation>
    <scope>NUCLEOTIDE SEQUENCE [LARGE SCALE GENOMIC DNA]</scope>
    <source>
        <strain evidence="6 7">Phaff 52-87</strain>
    </source>
</reference>
<evidence type="ECO:0000256" key="4">
    <source>
        <dbReference type="ARBA" id="ARBA00023274"/>
    </source>
</evidence>
<dbReference type="EMBL" id="JBBJBU010000001">
    <property type="protein sequence ID" value="KAK7207483.1"/>
    <property type="molecule type" value="Genomic_DNA"/>
</dbReference>
<accession>A0ABR1FEM3</accession>
<dbReference type="SMART" id="SM00916">
    <property type="entry name" value="L51_S25_CI-B8"/>
    <property type="match status" value="1"/>
</dbReference>
<proteinExistence type="predicted"/>
<organism evidence="6 7">
    <name type="scientific">Myxozyma melibiosi</name>
    <dbReference type="NCBI Taxonomy" id="54550"/>
    <lineage>
        <taxon>Eukaryota</taxon>
        <taxon>Fungi</taxon>
        <taxon>Dikarya</taxon>
        <taxon>Ascomycota</taxon>
        <taxon>Saccharomycotina</taxon>
        <taxon>Lipomycetes</taxon>
        <taxon>Lipomycetales</taxon>
        <taxon>Lipomycetaceae</taxon>
        <taxon>Myxozyma</taxon>
    </lineage>
</organism>
<feature type="domain" description="Ribosomal protein/NADH dehydrogenase" evidence="5">
    <location>
        <begin position="37"/>
        <end position="119"/>
    </location>
</feature>
<dbReference type="PANTHER" id="PTHR13274:SF2">
    <property type="entry name" value="SMALL RIBOSOMAL SUBUNIT PROTEIN MS25"/>
    <property type="match status" value="1"/>
</dbReference>
<keyword evidence="3" id="KW-0496">Mitochondrion</keyword>
<dbReference type="PANTHER" id="PTHR13274">
    <property type="entry name" value="MITOCHONDRIAL RIBOSOMAL PROTEIN S25"/>
    <property type="match status" value="1"/>
</dbReference>
<dbReference type="Gene3D" id="3.40.30.10">
    <property type="entry name" value="Glutaredoxin"/>
    <property type="match status" value="1"/>
</dbReference>
<comment type="caution">
    <text evidence="6">The sequence shown here is derived from an EMBL/GenBank/DDBJ whole genome shotgun (WGS) entry which is preliminary data.</text>
</comment>
<dbReference type="GeneID" id="90036993"/>
<gene>
    <name evidence="6" type="ORF">BZA70DRAFT_271430</name>
</gene>
<dbReference type="Pfam" id="PF05047">
    <property type="entry name" value="L51_S25_CI-B8"/>
    <property type="match status" value="1"/>
</dbReference>
<dbReference type="InterPro" id="IPR040049">
    <property type="entry name" value="Ribosomal_mS25/mL61"/>
</dbReference>
<dbReference type="InterPro" id="IPR007741">
    <property type="entry name" value="Ribosomal_mL43/mS25/NADH_DH"/>
</dbReference>
<evidence type="ECO:0000256" key="2">
    <source>
        <dbReference type="ARBA" id="ARBA00022980"/>
    </source>
</evidence>
<keyword evidence="2" id="KW-0689">Ribosomal protein</keyword>
<keyword evidence="4" id="KW-0687">Ribonucleoprotein</keyword>
<name>A0ABR1FEM3_9ASCO</name>
<evidence type="ECO:0000256" key="3">
    <source>
        <dbReference type="ARBA" id="ARBA00023128"/>
    </source>
</evidence>